<organism evidence="1 3">
    <name type="scientific">Iris pallida</name>
    <name type="common">Sweet iris</name>
    <dbReference type="NCBI Taxonomy" id="29817"/>
    <lineage>
        <taxon>Eukaryota</taxon>
        <taxon>Viridiplantae</taxon>
        <taxon>Streptophyta</taxon>
        <taxon>Embryophyta</taxon>
        <taxon>Tracheophyta</taxon>
        <taxon>Spermatophyta</taxon>
        <taxon>Magnoliopsida</taxon>
        <taxon>Liliopsida</taxon>
        <taxon>Asparagales</taxon>
        <taxon>Iridaceae</taxon>
        <taxon>Iridoideae</taxon>
        <taxon>Irideae</taxon>
        <taxon>Iris</taxon>
    </lineage>
</organism>
<dbReference type="EMBL" id="JANAVB010016927">
    <property type="protein sequence ID" value="KAJ6831233.1"/>
    <property type="molecule type" value="Genomic_DNA"/>
</dbReference>
<sequence>MRKRRSHPGEGGLGRWRKSVVLSCRGGQGIVELAGARHQSFNAGAVHDRGASKTNEVEVSMDMGVEAWRRLGEEDMGKLRGRWCVVEMAVV</sequence>
<reference evidence="1" key="1">
    <citation type="journal article" date="2023" name="GigaByte">
        <title>Genome assembly of the bearded iris, Iris pallida Lam.</title>
        <authorList>
            <person name="Bruccoleri R.E."/>
            <person name="Oakeley E.J."/>
            <person name="Faust A.M.E."/>
            <person name="Altorfer M."/>
            <person name="Dessus-Babus S."/>
            <person name="Burckhardt D."/>
            <person name="Oertli M."/>
            <person name="Naumann U."/>
            <person name="Petersen F."/>
            <person name="Wong J."/>
        </authorList>
    </citation>
    <scope>NUCLEOTIDE SEQUENCE</scope>
    <source>
        <strain evidence="1">GSM-AAB239-AS_SAM_17_03QT</strain>
    </source>
</reference>
<proteinExistence type="predicted"/>
<keyword evidence="3" id="KW-1185">Reference proteome</keyword>
<protein>
    <submittedName>
        <fullName evidence="1">Formin-like protein 20</fullName>
    </submittedName>
</protein>
<name>A0AAX6GRR6_IRIPA</name>
<comment type="caution">
    <text evidence="1">The sequence shown here is derived from an EMBL/GenBank/DDBJ whole genome shotgun (WGS) entry which is preliminary data.</text>
</comment>
<evidence type="ECO:0000313" key="3">
    <source>
        <dbReference type="Proteomes" id="UP001140949"/>
    </source>
</evidence>
<dbReference type="EMBL" id="JANAVB010016198">
    <property type="protein sequence ID" value="KAJ6831967.1"/>
    <property type="molecule type" value="Genomic_DNA"/>
</dbReference>
<gene>
    <name evidence="2" type="ORF">M6B38_346075</name>
    <name evidence="1" type="ORF">M6B38_349895</name>
</gene>
<evidence type="ECO:0000313" key="1">
    <source>
        <dbReference type="EMBL" id="KAJ6831233.1"/>
    </source>
</evidence>
<reference evidence="1" key="2">
    <citation type="submission" date="2023-04" db="EMBL/GenBank/DDBJ databases">
        <authorList>
            <person name="Bruccoleri R.E."/>
            <person name="Oakeley E.J."/>
            <person name="Faust A.-M."/>
            <person name="Dessus-Babus S."/>
            <person name="Altorfer M."/>
            <person name="Burckhardt D."/>
            <person name="Oertli M."/>
            <person name="Naumann U."/>
            <person name="Petersen F."/>
            <person name="Wong J."/>
        </authorList>
    </citation>
    <scope>NUCLEOTIDE SEQUENCE</scope>
    <source>
        <strain evidence="1">GSM-AAB239-AS_SAM_17_03QT</strain>
        <tissue evidence="1">Leaf</tissue>
    </source>
</reference>
<evidence type="ECO:0000313" key="2">
    <source>
        <dbReference type="EMBL" id="KAJ6831967.1"/>
    </source>
</evidence>
<dbReference type="Proteomes" id="UP001140949">
    <property type="component" value="Unassembled WGS sequence"/>
</dbReference>
<dbReference type="AlphaFoldDB" id="A0AAX6GRR6"/>
<accession>A0AAX6GRR6</accession>